<dbReference type="InterPro" id="IPR051478">
    <property type="entry name" value="Beta-lactamase-like_AB/R"/>
</dbReference>
<sequence length="414" mass="44907">AVVTADGALYEATYGSLRANESDPALRGTVDRNSVYRLASISKLFAAYETYVLRDRGKLHWDDRVNQFLPSFKLNTTIRELATHLSGIGGDLPPGDMALWPHGLDGSGAPPDNGLPFPTEDATIDAVNKLPLVTSPRSFPVYSNAACGILGLVNAAADGGVDGQYPLLLQNDLFARLNMTSSMFKPTPELRARVAVASVASDEADYDFLNAMSSSGGQMSSLADLIRSQQSLLDPARYGVLQASSVREWMQPQFVFPDDLSEVGHVWEIYKRKDTFGRTYRLYTKVGVLNGYHSVYSINPDYGYGVIVLSTGRYGDVHNIGWDIVSTIQPAIDAYRTARLEDRHSGTYVSEDGQSRASISVKKGGLYATQYVLDGVDILSGLSDSSPEPCALWPVDNEGASFRCVACGFEVAVS</sequence>
<evidence type="ECO:0000313" key="3">
    <source>
        <dbReference type="EMBL" id="KZV92302.1"/>
    </source>
</evidence>
<dbReference type="PANTHER" id="PTHR22935:SF95">
    <property type="entry name" value="BETA-LACTAMASE-LIKE 1-RELATED"/>
    <property type="match status" value="1"/>
</dbReference>
<dbReference type="OrthoDB" id="428260at2759"/>
<dbReference type="InParanoid" id="A0A165HQ49"/>
<evidence type="ECO:0000256" key="1">
    <source>
        <dbReference type="ARBA" id="ARBA00038473"/>
    </source>
</evidence>
<evidence type="ECO:0000259" key="2">
    <source>
        <dbReference type="Pfam" id="PF00144"/>
    </source>
</evidence>
<dbReference type="EMBL" id="KV426011">
    <property type="protein sequence ID" value="KZV92302.1"/>
    <property type="molecule type" value="Genomic_DNA"/>
</dbReference>
<dbReference type="PANTHER" id="PTHR22935">
    <property type="entry name" value="PENICILLIN-BINDING PROTEIN"/>
    <property type="match status" value="1"/>
</dbReference>
<organism evidence="3 4">
    <name type="scientific">Exidia glandulosa HHB12029</name>
    <dbReference type="NCBI Taxonomy" id="1314781"/>
    <lineage>
        <taxon>Eukaryota</taxon>
        <taxon>Fungi</taxon>
        <taxon>Dikarya</taxon>
        <taxon>Basidiomycota</taxon>
        <taxon>Agaricomycotina</taxon>
        <taxon>Agaricomycetes</taxon>
        <taxon>Auriculariales</taxon>
        <taxon>Exidiaceae</taxon>
        <taxon>Exidia</taxon>
    </lineage>
</organism>
<feature type="non-terminal residue" evidence="3">
    <location>
        <position position="1"/>
    </location>
</feature>
<feature type="domain" description="Beta-lactamase-related" evidence="2">
    <location>
        <begin position="2"/>
        <end position="316"/>
    </location>
</feature>
<dbReference type="STRING" id="1314781.A0A165HQ49"/>
<dbReference type="Pfam" id="PF00144">
    <property type="entry name" value="Beta-lactamase"/>
    <property type="match status" value="1"/>
</dbReference>
<gene>
    <name evidence="3" type="ORF">EXIGLDRAFT_614596</name>
</gene>
<dbReference type="Proteomes" id="UP000077266">
    <property type="component" value="Unassembled WGS sequence"/>
</dbReference>
<reference evidence="3 4" key="1">
    <citation type="journal article" date="2016" name="Mol. Biol. Evol.">
        <title>Comparative Genomics of Early-Diverging Mushroom-Forming Fungi Provides Insights into the Origins of Lignocellulose Decay Capabilities.</title>
        <authorList>
            <person name="Nagy L.G."/>
            <person name="Riley R."/>
            <person name="Tritt A."/>
            <person name="Adam C."/>
            <person name="Daum C."/>
            <person name="Floudas D."/>
            <person name="Sun H."/>
            <person name="Yadav J.S."/>
            <person name="Pangilinan J."/>
            <person name="Larsson K.H."/>
            <person name="Matsuura K."/>
            <person name="Barry K."/>
            <person name="Labutti K."/>
            <person name="Kuo R."/>
            <person name="Ohm R.A."/>
            <person name="Bhattacharya S.S."/>
            <person name="Shirouzu T."/>
            <person name="Yoshinaga Y."/>
            <person name="Martin F.M."/>
            <person name="Grigoriev I.V."/>
            <person name="Hibbett D.S."/>
        </authorList>
    </citation>
    <scope>NUCLEOTIDE SEQUENCE [LARGE SCALE GENOMIC DNA]</scope>
    <source>
        <strain evidence="3 4">HHB12029</strain>
    </source>
</reference>
<evidence type="ECO:0000313" key="4">
    <source>
        <dbReference type="Proteomes" id="UP000077266"/>
    </source>
</evidence>
<accession>A0A165HQ49</accession>
<protein>
    <submittedName>
        <fullName evidence="3">Beta-lactamase/transpeptidase-like protein</fullName>
    </submittedName>
</protein>
<comment type="similarity">
    <text evidence="1">Belongs to the beta-lactamase family.</text>
</comment>
<dbReference type="Gene3D" id="3.40.710.10">
    <property type="entry name" value="DD-peptidase/beta-lactamase superfamily"/>
    <property type="match status" value="1"/>
</dbReference>
<proteinExistence type="inferred from homology"/>
<dbReference type="AlphaFoldDB" id="A0A165HQ49"/>
<dbReference type="SUPFAM" id="SSF56601">
    <property type="entry name" value="beta-lactamase/transpeptidase-like"/>
    <property type="match status" value="1"/>
</dbReference>
<dbReference type="InterPro" id="IPR001466">
    <property type="entry name" value="Beta-lactam-related"/>
</dbReference>
<dbReference type="InterPro" id="IPR012338">
    <property type="entry name" value="Beta-lactam/transpept-like"/>
</dbReference>
<name>A0A165HQ49_EXIGL</name>
<keyword evidence="4" id="KW-1185">Reference proteome</keyword>